<dbReference type="EC" id="2.1.1.360" evidence="2 11"/>
<evidence type="ECO:0000256" key="1">
    <source>
        <dbReference type="ARBA" id="ARBA00004123"/>
    </source>
</evidence>
<keyword evidence="7 11" id="KW-0156">Chromatin regulator</keyword>
<accession>A0A9N9MDE0</accession>
<dbReference type="EMBL" id="OU892287">
    <property type="protein sequence ID" value="CAG9762081.1"/>
    <property type="molecule type" value="Genomic_DNA"/>
</dbReference>
<dbReference type="PROSITE" id="PS51569">
    <property type="entry name" value="DOT1"/>
    <property type="match status" value="1"/>
</dbReference>
<evidence type="ECO:0000313" key="14">
    <source>
        <dbReference type="EMBL" id="CAG9762081.1"/>
    </source>
</evidence>
<comment type="subcellular location">
    <subcellularLocation>
        <location evidence="1 11">Nucleus</location>
    </subcellularLocation>
</comment>
<keyword evidence="4 11" id="KW-0489">Methyltransferase</keyword>
<keyword evidence="15" id="KW-1185">Reference proteome</keyword>
<evidence type="ECO:0000256" key="4">
    <source>
        <dbReference type="ARBA" id="ARBA00022603"/>
    </source>
</evidence>
<dbReference type="GO" id="GO:0006281">
    <property type="term" value="P:DNA repair"/>
    <property type="evidence" value="ECO:0007669"/>
    <property type="project" value="TreeGrafter"/>
</dbReference>
<dbReference type="InterPro" id="IPR029063">
    <property type="entry name" value="SAM-dependent_MTases_sf"/>
</dbReference>
<gene>
    <name evidence="14" type="ORF">CEUTPL_LOCUS2766</name>
</gene>
<feature type="compositionally biased region" description="Basic and acidic residues" evidence="12">
    <location>
        <begin position="371"/>
        <end position="384"/>
    </location>
</feature>
<dbReference type="InterPro" id="IPR030445">
    <property type="entry name" value="H3-K79_meTrfase"/>
</dbReference>
<feature type="domain" description="DOT1" evidence="13">
    <location>
        <begin position="15"/>
        <end position="329"/>
    </location>
</feature>
<comment type="catalytic activity">
    <reaction evidence="10 11">
        <text>L-lysyl(79)-[histone H3] + 3 S-adenosyl-L-methionine = N(6),N(6),N(6)-trimethyl-L-lysyl(79)-[histone H3] + 3 S-adenosyl-L-homocysteine + 3 H(+)</text>
        <dbReference type="Rhea" id="RHEA:60328"/>
        <dbReference type="Rhea" id="RHEA-COMP:15549"/>
        <dbReference type="Rhea" id="RHEA-COMP:15552"/>
        <dbReference type="ChEBI" id="CHEBI:15378"/>
        <dbReference type="ChEBI" id="CHEBI:29969"/>
        <dbReference type="ChEBI" id="CHEBI:57856"/>
        <dbReference type="ChEBI" id="CHEBI:59789"/>
        <dbReference type="ChEBI" id="CHEBI:61961"/>
        <dbReference type="EC" id="2.1.1.360"/>
    </reaction>
</comment>
<dbReference type="Gene3D" id="1.10.260.60">
    <property type="match status" value="1"/>
</dbReference>
<keyword evidence="8 11" id="KW-0539">Nucleus</keyword>
<comment type="function">
    <text evidence="11">Histone methyltransferase that specifically trimethylates histone H3 to form H3K79me3. This methylation is required for telomere silencing and for the pachytene checkpoint during the meiotic cell cycle by allowing the recruitment of RAD9 to double strand breaks. Nucleosomes are preferred as substrate compared to free histone.</text>
</comment>
<evidence type="ECO:0000256" key="11">
    <source>
        <dbReference type="RuleBase" id="RU271113"/>
    </source>
</evidence>
<comment type="miscellaneous">
    <text evidence="11">In contrast to other lysine histone methyltransferases, it does not contain a SET domain, suggesting the existence of another mechanism for methylation of lysine residues of histones.</text>
</comment>
<dbReference type="GO" id="GO:0000077">
    <property type="term" value="P:DNA damage checkpoint signaling"/>
    <property type="evidence" value="ECO:0007669"/>
    <property type="project" value="TreeGrafter"/>
</dbReference>
<protein>
    <recommendedName>
        <fullName evidence="3 11">Histone-lysine N-methyltransferase, H3 lysine-79 specific</fullName>
        <ecNumber evidence="2 11">2.1.1.360</ecNumber>
    </recommendedName>
    <alternativeName>
        <fullName evidence="9 11">Histone H3-K79 methyltransferase</fullName>
    </alternativeName>
</protein>
<evidence type="ECO:0000256" key="10">
    <source>
        <dbReference type="ARBA" id="ARBA00047770"/>
    </source>
</evidence>
<proteinExistence type="inferred from homology"/>
<feature type="region of interest" description="Disordered" evidence="12">
    <location>
        <begin position="344"/>
        <end position="400"/>
    </location>
</feature>
<dbReference type="FunFam" id="3.40.50.150:FF:000033">
    <property type="entry name" value="Histone-lysine N-methyltransferase, H3 lysine-79 specific"/>
    <property type="match status" value="1"/>
</dbReference>
<sequence>MPIMELRLNSPVGGSPAIYNWPLCKKKGYDEANEVIETIIWGCKDIPDLEVPLKKNILKDVNKNDYESMKAMTKRYNKAINNILSLEKGTQKFCDRLNQLADKPLLQHILQQTYSFAVTNAGKLNKYEAFSPEVYGETSFELVAQMIEHINLNKNDSFIDLGSGVGQVVLQVAATSMCHTCIGIERADVPANYAKEMERTFKFWMQWYGKKYGPFQLLKGDFFADCHRHKFSDANVIFVNNFAFGPDFDHELKQRFAELKHGTKIISSKSFCALNFRISDRNLCDIGTIMNISEIQPNTSSVSWTDKPVSYYLQVIDRTKLENYFNIKKNGPLPLSIEDQEKSCDSFATNDSSDSSTNIIPPPKKRKRRMKQDQNKKPIAEIPKRRYKRKPKEVDNSTNVSLLRQTLQKGAKGSNSPQPSLTCLMDDFKQQFEAMVTEMSNPMFKVEIKRQIQEELIKREYLKQQIADVNQEICNASKNLDFIIHAATAK</sequence>
<keyword evidence="5 11" id="KW-0808">Transferase</keyword>
<name>A0A9N9MDE0_9CUCU</name>
<dbReference type="AlphaFoldDB" id="A0A9N9MDE0"/>
<evidence type="ECO:0000256" key="7">
    <source>
        <dbReference type="ARBA" id="ARBA00022853"/>
    </source>
</evidence>
<comment type="similarity">
    <text evidence="11">Belongs to the class I-like SAM-binding methyltransferase superfamily. DOT1 family.</text>
</comment>
<dbReference type="GO" id="GO:0035097">
    <property type="term" value="C:histone methyltransferase complex"/>
    <property type="evidence" value="ECO:0007669"/>
    <property type="project" value="UniProtKB-ARBA"/>
</dbReference>
<evidence type="ECO:0000256" key="8">
    <source>
        <dbReference type="ARBA" id="ARBA00023242"/>
    </source>
</evidence>
<reference evidence="14" key="1">
    <citation type="submission" date="2022-01" db="EMBL/GenBank/DDBJ databases">
        <authorList>
            <person name="King R."/>
        </authorList>
    </citation>
    <scope>NUCLEOTIDE SEQUENCE</scope>
</reference>
<organism evidence="14 15">
    <name type="scientific">Ceutorhynchus assimilis</name>
    <name type="common">cabbage seed weevil</name>
    <dbReference type="NCBI Taxonomy" id="467358"/>
    <lineage>
        <taxon>Eukaryota</taxon>
        <taxon>Metazoa</taxon>
        <taxon>Ecdysozoa</taxon>
        <taxon>Arthropoda</taxon>
        <taxon>Hexapoda</taxon>
        <taxon>Insecta</taxon>
        <taxon>Pterygota</taxon>
        <taxon>Neoptera</taxon>
        <taxon>Endopterygota</taxon>
        <taxon>Coleoptera</taxon>
        <taxon>Polyphaga</taxon>
        <taxon>Cucujiformia</taxon>
        <taxon>Curculionidae</taxon>
        <taxon>Ceutorhynchinae</taxon>
        <taxon>Ceutorhynchus</taxon>
    </lineage>
</organism>
<dbReference type="PANTHER" id="PTHR21451:SF0">
    <property type="entry name" value="HISTONE-LYSINE N-METHYLTRANSFERASE, H3 LYSINE-79 SPECIFIC"/>
    <property type="match status" value="1"/>
</dbReference>
<dbReference type="Proteomes" id="UP001152799">
    <property type="component" value="Chromosome 11"/>
</dbReference>
<dbReference type="InterPro" id="IPR025789">
    <property type="entry name" value="DOT1_dom"/>
</dbReference>
<dbReference type="PANTHER" id="PTHR21451">
    <property type="entry name" value="HISTONE H3 METHYLTRANSFERASE"/>
    <property type="match status" value="1"/>
</dbReference>
<evidence type="ECO:0000256" key="5">
    <source>
        <dbReference type="ARBA" id="ARBA00022679"/>
    </source>
</evidence>
<evidence type="ECO:0000259" key="13">
    <source>
        <dbReference type="PROSITE" id="PS51569"/>
    </source>
</evidence>
<feature type="compositionally biased region" description="Polar residues" evidence="12">
    <location>
        <begin position="346"/>
        <end position="359"/>
    </location>
</feature>
<dbReference type="Pfam" id="PF08123">
    <property type="entry name" value="DOT1"/>
    <property type="match status" value="1"/>
</dbReference>
<dbReference type="SUPFAM" id="SSF53335">
    <property type="entry name" value="S-adenosyl-L-methionine-dependent methyltransferases"/>
    <property type="match status" value="1"/>
</dbReference>
<evidence type="ECO:0000313" key="15">
    <source>
        <dbReference type="Proteomes" id="UP001152799"/>
    </source>
</evidence>
<dbReference type="CDD" id="cd02440">
    <property type="entry name" value="AdoMet_MTases"/>
    <property type="match status" value="1"/>
</dbReference>
<evidence type="ECO:0000256" key="9">
    <source>
        <dbReference type="ARBA" id="ARBA00029821"/>
    </source>
</evidence>
<dbReference type="GO" id="GO:0032259">
    <property type="term" value="P:methylation"/>
    <property type="evidence" value="ECO:0007669"/>
    <property type="project" value="UniProtKB-KW"/>
</dbReference>
<dbReference type="Gene3D" id="3.40.50.150">
    <property type="entry name" value="Vaccinia Virus protein VP39"/>
    <property type="match status" value="1"/>
</dbReference>
<evidence type="ECO:0000256" key="2">
    <source>
        <dbReference type="ARBA" id="ARBA00012190"/>
    </source>
</evidence>
<dbReference type="GO" id="GO:0140956">
    <property type="term" value="F:histone H3K79 trimethyltransferase activity"/>
    <property type="evidence" value="ECO:0007669"/>
    <property type="project" value="UniProtKB-EC"/>
</dbReference>
<dbReference type="OrthoDB" id="443402at2759"/>
<keyword evidence="6 11" id="KW-0949">S-adenosyl-L-methionine</keyword>
<evidence type="ECO:0000256" key="6">
    <source>
        <dbReference type="ARBA" id="ARBA00022691"/>
    </source>
</evidence>
<evidence type="ECO:0000256" key="12">
    <source>
        <dbReference type="SAM" id="MobiDB-lite"/>
    </source>
</evidence>
<evidence type="ECO:0000256" key="3">
    <source>
        <dbReference type="ARBA" id="ARBA00020987"/>
    </source>
</evidence>